<feature type="transmembrane region" description="Helical" evidence="1">
    <location>
        <begin position="98"/>
        <end position="116"/>
    </location>
</feature>
<proteinExistence type="predicted"/>
<dbReference type="AlphaFoldDB" id="A0A7C5QS65"/>
<dbReference type="Proteomes" id="UP000885830">
    <property type="component" value="Unassembled WGS sequence"/>
</dbReference>
<comment type="caution">
    <text evidence="2">The sequence shown here is derived from an EMBL/GenBank/DDBJ whole genome shotgun (WGS) entry which is preliminary data.</text>
</comment>
<gene>
    <name evidence="2" type="ORF">ENJ42_06460</name>
</gene>
<feature type="transmembrane region" description="Helical" evidence="1">
    <location>
        <begin position="225"/>
        <end position="247"/>
    </location>
</feature>
<keyword evidence="1" id="KW-0812">Transmembrane</keyword>
<feature type="transmembrane region" description="Helical" evidence="1">
    <location>
        <begin position="12"/>
        <end position="32"/>
    </location>
</feature>
<reference evidence="2" key="1">
    <citation type="journal article" date="2020" name="mSystems">
        <title>Genome- and Community-Level Interaction Insights into Carbon Utilization and Element Cycling Functions of Hydrothermarchaeota in Hydrothermal Sediment.</title>
        <authorList>
            <person name="Zhou Z."/>
            <person name="Liu Y."/>
            <person name="Xu W."/>
            <person name="Pan J."/>
            <person name="Luo Z.H."/>
            <person name="Li M."/>
        </authorList>
    </citation>
    <scope>NUCLEOTIDE SEQUENCE [LARGE SCALE GENOMIC DNA]</scope>
    <source>
        <strain evidence="2">HyVt-485</strain>
    </source>
</reference>
<evidence type="ECO:0000256" key="1">
    <source>
        <dbReference type="SAM" id="Phobius"/>
    </source>
</evidence>
<accession>A0A7C5QS65</accession>
<evidence type="ECO:0000313" key="2">
    <source>
        <dbReference type="EMBL" id="HHL43239.1"/>
    </source>
</evidence>
<name>A0A7C5QS65_9PROT</name>
<evidence type="ECO:0008006" key="3">
    <source>
        <dbReference type="Google" id="ProtNLM"/>
    </source>
</evidence>
<dbReference type="EMBL" id="DRMJ01000332">
    <property type="protein sequence ID" value="HHL43239.1"/>
    <property type="molecule type" value="Genomic_DNA"/>
</dbReference>
<organism evidence="2">
    <name type="scientific">Hellea balneolensis</name>
    <dbReference type="NCBI Taxonomy" id="287478"/>
    <lineage>
        <taxon>Bacteria</taxon>
        <taxon>Pseudomonadati</taxon>
        <taxon>Pseudomonadota</taxon>
        <taxon>Alphaproteobacteria</taxon>
        <taxon>Maricaulales</taxon>
        <taxon>Robiginitomaculaceae</taxon>
        <taxon>Hellea</taxon>
    </lineage>
</organism>
<keyword evidence="1" id="KW-0472">Membrane</keyword>
<feature type="transmembrane region" description="Helical" evidence="1">
    <location>
        <begin position="52"/>
        <end position="72"/>
    </location>
</feature>
<sequence>MFGFISRVSVILVWISIMIIGAMFLTSGFIQFEASRAIPPDVSPELKNMRASVGVMAIVNMAIGLSGILYGLMRTVRDLARPLDHHSQMRADTPEMRVFYALGFATAIGLSIYTLLDHGDDNLKALNAYIHRQEATAKIISVSAETLQSTTQQGGLYRLKDINKPGQITGTYIYYTNTNKPVTITGPLPYRSVRYQPRPGDTFKITYNPKHPETPSFGARPKPYLLVPILFETILLLFMLSGGVTGLRQNLSREEEYEHQYP</sequence>
<protein>
    <recommendedName>
        <fullName evidence="3">DUF3592 domain-containing protein</fullName>
    </recommendedName>
</protein>
<keyword evidence="1" id="KW-1133">Transmembrane helix</keyword>